<gene>
    <name evidence="1" type="ORF">HHL14_09995</name>
</gene>
<proteinExistence type="predicted"/>
<organism evidence="1 2">
    <name type="scientific">Paraburkholderia antibiotica</name>
    <dbReference type="NCBI Taxonomy" id="2728839"/>
    <lineage>
        <taxon>Bacteria</taxon>
        <taxon>Pseudomonadati</taxon>
        <taxon>Pseudomonadota</taxon>
        <taxon>Betaproteobacteria</taxon>
        <taxon>Burkholderiales</taxon>
        <taxon>Burkholderiaceae</taxon>
        <taxon>Paraburkholderia</taxon>
    </lineage>
</organism>
<accession>A0A7X9X4B7</accession>
<dbReference type="Proteomes" id="UP000583127">
    <property type="component" value="Unassembled WGS sequence"/>
</dbReference>
<evidence type="ECO:0000313" key="1">
    <source>
        <dbReference type="EMBL" id="NML31166.1"/>
    </source>
</evidence>
<name>A0A7X9X4B7_9BURK</name>
<reference evidence="1 2" key="1">
    <citation type="submission" date="2020-04" db="EMBL/GenBank/DDBJ databases">
        <title>Paraburkholderia sp. G-4-1-8 isolated from soil.</title>
        <authorList>
            <person name="Dahal R.H."/>
        </authorList>
    </citation>
    <scope>NUCLEOTIDE SEQUENCE [LARGE SCALE GENOMIC DNA]</scope>
    <source>
        <strain evidence="1 2">G-4-1-8</strain>
    </source>
</reference>
<protein>
    <recommendedName>
        <fullName evidence="3">DUF4304 domain-containing protein</fullName>
    </recommendedName>
</protein>
<keyword evidence="2" id="KW-1185">Reference proteome</keyword>
<dbReference type="AlphaFoldDB" id="A0A7X9X4B7"/>
<evidence type="ECO:0000313" key="2">
    <source>
        <dbReference type="Proteomes" id="UP000583127"/>
    </source>
</evidence>
<dbReference type="RefSeq" id="WP_169497442.1">
    <property type="nucleotide sequence ID" value="NZ_JABBFZ010000004.1"/>
</dbReference>
<comment type="caution">
    <text evidence="1">The sequence shown here is derived from an EMBL/GenBank/DDBJ whole genome shotgun (WGS) entry which is preliminary data.</text>
</comment>
<dbReference type="EMBL" id="JABBFZ010000004">
    <property type="protein sequence ID" value="NML31166.1"/>
    <property type="molecule type" value="Genomic_DNA"/>
</dbReference>
<sequence length="211" mass="24138">MKQSEIDRELRLLVKAEAKTRRWKSVGTTPYWTNGPLFFSMTLSAGAKEGSFHSWLRFKWLELDHLLWRVLGMSRNENAPFSLHANGAFVLTGWEIQSFTVRDLVWEPGLLEQQLEIATRQAASTAEEVALEVDSLDSYIRFLDREHEIFMQKHPRAAVTVWKERLLVHMLQGDKSSAVDVARERIARQDSGGFSSGGKTFFERALALNEA</sequence>
<evidence type="ECO:0008006" key="3">
    <source>
        <dbReference type="Google" id="ProtNLM"/>
    </source>
</evidence>